<proteinExistence type="predicted"/>
<dbReference type="SUPFAM" id="SSF54593">
    <property type="entry name" value="Glyoxalase/Bleomycin resistance protein/Dihydroxybiphenyl dioxygenase"/>
    <property type="match status" value="1"/>
</dbReference>
<keyword evidence="3" id="KW-1185">Reference proteome</keyword>
<evidence type="ECO:0000313" key="3">
    <source>
        <dbReference type="Proteomes" id="UP000194450"/>
    </source>
</evidence>
<name>A0A1Y6EZ72_9GAMM</name>
<dbReference type="PANTHER" id="PTHR36503">
    <property type="entry name" value="BLR2520 PROTEIN"/>
    <property type="match status" value="1"/>
</dbReference>
<protein>
    <recommendedName>
        <fullName evidence="1">VOC domain-containing protein</fullName>
    </recommendedName>
</protein>
<sequence length="143" mass="15570">MPAAVSFITLTVASLERAVSFYRDGLGWQTEGIIGTEYENGAVAFFPLPHGQILALWPRASLLKDLQLKDSATEADISTNASMMLAHNLASCAEVDKFMQVAEAAGARVIKPATKTAWGGYAGCFQDPDKHLWEVVWNPKFPL</sequence>
<dbReference type="InterPro" id="IPR029068">
    <property type="entry name" value="Glyas_Bleomycin-R_OHBP_Dase"/>
</dbReference>
<evidence type="ECO:0000313" key="2">
    <source>
        <dbReference type="EMBL" id="SMQ66350.1"/>
    </source>
</evidence>
<dbReference type="PROSITE" id="PS51819">
    <property type="entry name" value="VOC"/>
    <property type="match status" value="1"/>
</dbReference>
<dbReference type="PANTHER" id="PTHR36503:SF1">
    <property type="entry name" value="BLR2520 PROTEIN"/>
    <property type="match status" value="1"/>
</dbReference>
<dbReference type="AlphaFoldDB" id="A0A1Y6EZ72"/>
<dbReference type="InterPro" id="IPR004360">
    <property type="entry name" value="Glyas_Fos-R_dOase_dom"/>
</dbReference>
<gene>
    <name evidence="2" type="ORF">SAMN06297229_1501</name>
</gene>
<dbReference type="Proteomes" id="UP000194450">
    <property type="component" value="Unassembled WGS sequence"/>
</dbReference>
<accession>A0A1Y6EZ72</accession>
<dbReference type="OrthoDB" id="4265398at2"/>
<feature type="domain" description="VOC" evidence="1">
    <location>
        <begin position="4"/>
        <end position="138"/>
    </location>
</feature>
<evidence type="ECO:0000259" key="1">
    <source>
        <dbReference type="PROSITE" id="PS51819"/>
    </source>
</evidence>
<organism evidence="2 3">
    <name type="scientific">Pseudidiomarina planktonica</name>
    <dbReference type="NCBI Taxonomy" id="1323738"/>
    <lineage>
        <taxon>Bacteria</taxon>
        <taxon>Pseudomonadati</taxon>
        <taxon>Pseudomonadota</taxon>
        <taxon>Gammaproteobacteria</taxon>
        <taxon>Alteromonadales</taxon>
        <taxon>Idiomarinaceae</taxon>
        <taxon>Pseudidiomarina</taxon>
    </lineage>
</organism>
<dbReference type="Pfam" id="PF00903">
    <property type="entry name" value="Glyoxalase"/>
    <property type="match status" value="1"/>
</dbReference>
<dbReference type="Gene3D" id="3.10.180.10">
    <property type="entry name" value="2,3-Dihydroxybiphenyl 1,2-Dioxygenase, domain 1"/>
    <property type="match status" value="1"/>
</dbReference>
<reference evidence="3" key="1">
    <citation type="submission" date="2017-04" db="EMBL/GenBank/DDBJ databases">
        <authorList>
            <person name="Varghese N."/>
            <person name="Submissions S."/>
        </authorList>
    </citation>
    <scope>NUCLEOTIDE SEQUENCE [LARGE SCALE GENOMIC DNA]</scope>
</reference>
<dbReference type="EMBL" id="FXWH01000001">
    <property type="protein sequence ID" value="SMQ66350.1"/>
    <property type="molecule type" value="Genomic_DNA"/>
</dbReference>
<dbReference type="RefSeq" id="WP_086434564.1">
    <property type="nucleotide sequence ID" value="NZ_FXWH01000001.1"/>
</dbReference>
<dbReference type="InterPro" id="IPR037523">
    <property type="entry name" value="VOC_core"/>
</dbReference>